<feature type="transmembrane region" description="Helical" evidence="12">
    <location>
        <begin position="37"/>
        <end position="61"/>
    </location>
</feature>
<comment type="cofactor">
    <cofactor evidence="1">
        <name>Mg(2+)</name>
        <dbReference type="ChEBI" id="CHEBI:18420"/>
    </cofactor>
</comment>
<feature type="transmembrane region" description="Helical" evidence="12">
    <location>
        <begin position="158"/>
        <end position="180"/>
    </location>
</feature>
<evidence type="ECO:0000256" key="8">
    <source>
        <dbReference type="ARBA" id="ARBA00022692"/>
    </source>
</evidence>
<feature type="transmembrane region" description="Helical" evidence="12">
    <location>
        <begin position="108"/>
        <end position="125"/>
    </location>
</feature>
<dbReference type="GO" id="GO:0005886">
    <property type="term" value="C:plasma membrane"/>
    <property type="evidence" value="ECO:0007669"/>
    <property type="project" value="TreeGrafter"/>
</dbReference>
<dbReference type="InterPro" id="IPR044878">
    <property type="entry name" value="UbiA_sf"/>
</dbReference>
<keyword evidence="5" id="KW-0997">Cell inner membrane</keyword>
<organism evidence="13 14">
    <name type="scientific">Aquifex aeolicus</name>
    <dbReference type="NCBI Taxonomy" id="63363"/>
    <lineage>
        <taxon>Bacteria</taxon>
        <taxon>Pseudomonadati</taxon>
        <taxon>Aquificota</taxon>
        <taxon>Aquificia</taxon>
        <taxon>Aquificales</taxon>
        <taxon>Aquificaceae</taxon>
        <taxon>Aquifex</taxon>
    </lineage>
</organism>
<feature type="transmembrane region" description="Helical" evidence="12">
    <location>
        <begin position="12"/>
        <end position="31"/>
    </location>
</feature>
<dbReference type="EMBL" id="DQVE01000056">
    <property type="protein sequence ID" value="HIP98807.1"/>
    <property type="molecule type" value="Genomic_DNA"/>
</dbReference>
<evidence type="ECO:0000256" key="9">
    <source>
        <dbReference type="ARBA" id="ARBA00022989"/>
    </source>
</evidence>
<sequence>MKKLRALANAIKLEHTIFSLPFALASLLLLVEKLPSLREFFLIILALILARTAGMAFNRWLDYDIDKKNPRTQNWAHIKGELPLGWIKTLAIISSLTFIGVSYLLGKLAFILSPIVVFLLWFYPLAKRVTYFPHFVLGFVYFLIPIAVDVALNQRISPLAVVLGLAMATWVAGFDILYALQDYHFDQTYGVKSLPVKLGIKNSLRVARFLHLLTLLFLLLVGNLHPKMGAIYFAGLTAIAGFLVYEHLLIKPGDLSRINKAFFTVNGWISIVYFLIVLTDYFIF</sequence>
<keyword evidence="4" id="KW-1003">Cell membrane</keyword>
<evidence type="ECO:0000256" key="3">
    <source>
        <dbReference type="ARBA" id="ARBA00005985"/>
    </source>
</evidence>
<dbReference type="FunFam" id="1.10.357.140:FF:000008">
    <property type="entry name" value="4-hydroxybenzoate octaprenyltransferase"/>
    <property type="match status" value="1"/>
</dbReference>
<dbReference type="PANTHER" id="PTHR11048">
    <property type="entry name" value="PRENYLTRANSFERASES"/>
    <property type="match status" value="1"/>
</dbReference>
<evidence type="ECO:0000256" key="6">
    <source>
        <dbReference type="ARBA" id="ARBA00022679"/>
    </source>
</evidence>
<keyword evidence="6" id="KW-0808">Transferase</keyword>
<dbReference type="InterPro" id="IPR039653">
    <property type="entry name" value="Prenyltransferase"/>
</dbReference>
<proteinExistence type="inferred from homology"/>
<evidence type="ECO:0000256" key="4">
    <source>
        <dbReference type="ARBA" id="ARBA00022475"/>
    </source>
</evidence>
<keyword evidence="7" id="KW-0831">Ubiquinone biosynthesis</keyword>
<comment type="subcellular location">
    <subcellularLocation>
        <location evidence="2">Membrane</location>
        <topology evidence="2">Multi-pass membrane protein</topology>
    </subcellularLocation>
</comment>
<evidence type="ECO:0000256" key="1">
    <source>
        <dbReference type="ARBA" id="ARBA00001946"/>
    </source>
</evidence>
<keyword evidence="10 12" id="KW-0472">Membrane</keyword>
<evidence type="ECO:0000313" key="14">
    <source>
        <dbReference type="Proteomes" id="UP000606463"/>
    </source>
</evidence>
<feature type="transmembrane region" description="Helical" evidence="12">
    <location>
        <begin position="230"/>
        <end position="249"/>
    </location>
</feature>
<dbReference type="EC" id="2.5.1.39" evidence="11"/>
<dbReference type="Pfam" id="PF01040">
    <property type="entry name" value="UbiA"/>
    <property type="match status" value="1"/>
</dbReference>
<feature type="transmembrane region" description="Helical" evidence="12">
    <location>
        <begin position="261"/>
        <end position="283"/>
    </location>
</feature>
<dbReference type="NCBIfam" id="TIGR01475">
    <property type="entry name" value="ubiA_other"/>
    <property type="match status" value="1"/>
</dbReference>
<evidence type="ECO:0000256" key="10">
    <source>
        <dbReference type="ARBA" id="ARBA00023136"/>
    </source>
</evidence>
<dbReference type="AlphaFoldDB" id="A0A9D0YS97"/>
<evidence type="ECO:0000256" key="11">
    <source>
        <dbReference type="ARBA" id="ARBA00034524"/>
    </source>
</evidence>
<feature type="transmembrane region" description="Helical" evidence="12">
    <location>
        <begin position="82"/>
        <end position="102"/>
    </location>
</feature>
<accession>A0A9D0YS97</accession>
<dbReference type="Gene3D" id="1.10.357.140">
    <property type="entry name" value="UbiA prenyltransferase"/>
    <property type="match status" value="1"/>
</dbReference>
<dbReference type="Proteomes" id="UP000606463">
    <property type="component" value="Unassembled WGS sequence"/>
</dbReference>
<feature type="transmembrane region" description="Helical" evidence="12">
    <location>
        <begin position="206"/>
        <end position="224"/>
    </location>
</feature>
<dbReference type="GO" id="GO:0008412">
    <property type="term" value="F:4-hydroxybenzoate polyprenyltransferase activity"/>
    <property type="evidence" value="ECO:0007669"/>
    <property type="project" value="UniProtKB-EC"/>
</dbReference>
<feature type="transmembrane region" description="Helical" evidence="12">
    <location>
        <begin position="132"/>
        <end position="152"/>
    </location>
</feature>
<dbReference type="GO" id="GO:0006744">
    <property type="term" value="P:ubiquinone biosynthetic process"/>
    <property type="evidence" value="ECO:0007669"/>
    <property type="project" value="UniProtKB-KW"/>
</dbReference>
<dbReference type="PANTHER" id="PTHR11048:SF28">
    <property type="entry name" value="4-HYDROXYBENZOATE POLYPRENYLTRANSFERASE, MITOCHONDRIAL"/>
    <property type="match status" value="1"/>
</dbReference>
<dbReference type="InterPro" id="IPR006371">
    <property type="entry name" value="Polyprenyltransferase_UbiA-li"/>
</dbReference>
<evidence type="ECO:0000256" key="2">
    <source>
        <dbReference type="ARBA" id="ARBA00004141"/>
    </source>
</evidence>
<reference evidence="13" key="1">
    <citation type="journal article" date="2020" name="ISME J.">
        <title>Gammaproteobacteria mediating utilization of methyl-, sulfur- and petroleum organic compounds in deep ocean hydrothermal plumes.</title>
        <authorList>
            <person name="Zhou Z."/>
            <person name="Liu Y."/>
            <person name="Pan J."/>
            <person name="Cron B.R."/>
            <person name="Toner B.M."/>
            <person name="Anantharaman K."/>
            <person name="Breier J.A."/>
            <person name="Dick G.J."/>
            <person name="Li M."/>
        </authorList>
    </citation>
    <scope>NUCLEOTIDE SEQUENCE</scope>
    <source>
        <strain evidence="13">SZUA-1501</strain>
    </source>
</reference>
<keyword evidence="9 12" id="KW-1133">Transmembrane helix</keyword>
<evidence type="ECO:0000256" key="12">
    <source>
        <dbReference type="SAM" id="Phobius"/>
    </source>
</evidence>
<protein>
    <recommendedName>
        <fullName evidence="11">4-hydroxybenzoate polyprenyltransferase</fullName>
        <ecNumber evidence="11">2.5.1.39</ecNumber>
    </recommendedName>
</protein>
<dbReference type="FunFam" id="1.20.120.1780:FF:000001">
    <property type="entry name" value="4-hydroxybenzoate octaprenyltransferase"/>
    <property type="match status" value="1"/>
</dbReference>
<comment type="caution">
    <text evidence="13">The sequence shown here is derived from an EMBL/GenBank/DDBJ whole genome shotgun (WGS) entry which is preliminary data.</text>
</comment>
<evidence type="ECO:0000313" key="13">
    <source>
        <dbReference type="EMBL" id="HIP98807.1"/>
    </source>
</evidence>
<dbReference type="CDD" id="cd13959">
    <property type="entry name" value="PT_UbiA_COQ2"/>
    <property type="match status" value="1"/>
</dbReference>
<comment type="similarity">
    <text evidence="3">Belongs to the UbiA prenyltransferase family.</text>
</comment>
<evidence type="ECO:0000256" key="5">
    <source>
        <dbReference type="ARBA" id="ARBA00022519"/>
    </source>
</evidence>
<dbReference type="Gene3D" id="1.20.120.1780">
    <property type="entry name" value="UbiA prenyltransferase"/>
    <property type="match status" value="1"/>
</dbReference>
<evidence type="ECO:0000256" key="7">
    <source>
        <dbReference type="ARBA" id="ARBA00022688"/>
    </source>
</evidence>
<name>A0A9D0YS97_AQUAO</name>
<keyword evidence="8 12" id="KW-0812">Transmembrane</keyword>
<dbReference type="InterPro" id="IPR000537">
    <property type="entry name" value="UbiA_prenyltransferase"/>
</dbReference>
<gene>
    <name evidence="13" type="ORF">EYH37_05570</name>
</gene>